<dbReference type="EMBL" id="CP032489">
    <property type="protein sequence ID" value="AYD48829.1"/>
    <property type="molecule type" value="Genomic_DNA"/>
</dbReference>
<organism evidence="3 4">
    <name type="scientific">Arachidicoccus soli</name>
    <dbReference type="NCBI Taxonomy" id="2341117"/>
    <lineage>
        <taxon>Bacteria</taxon>
        <taxon>Pseudomonadati</taxon>
        <taxon>Bacteroidota</taxon>
        <taxon>Chitinophagia</taxon>
        <taxon>Chitinophagales</taxon>
        <taxon>Chitinophagaceae</taxon>
        <taxon>Arachidicoccus</taxon>
    </lineage>
</organism>
<dbReference type="SMART" id="SM00642">
    <property type="entry name" value="Aamy"/>
    <property type="match status" value="1"/>
</dbReference>
<dbReference type="PANTHER" id="PTHR10357">
    <property type="entry name" value="ALPHA-AMYLASE FAMILY MEMBER"/>
    <property type="match status" value="1"/>
</dbReference>
<dbReference type="Proteomes" id="UP000266118">
    <property type="component" value="Chromosome"/>
</dbReference>
<dbReference type="AlphaFoldDB" id="A0A386HT36"/>
<dbReference type="Gene3D" id="2.60.40.1180">
    <property type="entry name" value="Golgi alpha-mannosidase II"/>
    <property type="match status" value="1"/>
</dbReference>
<dbReference type="PANTHER" id="PTHR10357:SF205">
    <property type="entry name" value="O-GLYCOSYL HYDROLASE FAMILY 13"/>
    <property type="match status" value="1"/>
</dbReference>
<feature type="signal peptide" evidence="1">
    <location>
        <begin position="1"/>
        <end position="21"/>
    </location>
</feature>
<dbReference type="OrthoDB" id="9805159at2"/>
<name>A0A386HT36_9BACT</name>
<evidence type="ECO:0000259" key="2">
    <source>
        <dbReference type="SMART" id="SM00642"/>
    </source>
</evidence>
<evidence type="ECO:0000313" key="3">
    <source>
        <dbReference type="EMBL" id="AYD48829.1"/>
    </source>
</evidence>
<dbReference type="RefSeq" id="WP_119989950.1">
    <property type="nucleotide sequence ID" value="NZ_CP032489.1"/>
</dbReference>
<dbReference type="Gene3D" id="3.20.20.80">
    <property type="entry name" value="Glycosidases"/>
    <property type="match status" value="2"/>
</dbReference>
<keyword evidence="1" id="KW-0732">Signal</keyword>
<protein>
    <submittedName>
        <fullName evidence="3">Alpha-amylase</fullName>
    </submittedName>
</protein>
<dbReference type="InterPro" id="IPR006047">
    <property type="entry name" value="GH13_cat_dom"/>
</dbReference>
<dbReference type="KEGG" id="ark:D6B99_15150"/>
<evidence type="ECO:0000256" key="1">
    <source>
        <dbReference type="SAM" id="SignalP"/>
    </source>
</evidence>
<sequence>MIRKTFIIICFGICSFSGVNAQQSKPVIYQMIVRLFGNQNTTNKFYGSIEENGCGKFNDINDKALDSLKTLGITHIWYTGILEHATMTDYAAFGIKVDDPDVVKGRAGSPYAVKDYYDVDPDLSVNVKNRMAEFQSLIDRTHQHGLKAIMDFIPNHVARGYYSGAKPDSVISFGMQDDTSVTFSPKNDFYYIPKTSFVVPKGVDAGGKDFHSPLKDGKFYERPAKATGNNVFKPDPSIDDWYETVKLNYGVDIQHGNKEYFTPTPPVWKKMRDILVFWTKKGVDGFRCDVAEMVPVAFWHWVIPQVKKVNPHIIFIAEAYTPEKYEQYLNYGHFDYLYNKVGLYDVLKKLIKNDSGTSVNEIENVMDFQKNFSQHMLNFLENHDEERIASIQFAGNPFFAEPAMVIAATISNAPVMIYFGQELGEKAEGAEGFGGDDGKTTIFDYWGVPAVQQWTDDGKFDGGKLSSAQKSLRDFYQKLLHIARGNAALYNGQYQIIKDTVFNEKQFAYLRFNGQEKILVVANFDRKNNLQTTLQMPANLTGRKSLETVVNLFTNKRVGIEKGIPISVAPNGYLILKLE</sequence>
<accession>A0A386HT36</accession>
<reference evidence="3 4" key="1">
    <citation type="submission" date="2018-09" db="EMBL/GenBank/DDBJ databases">
        <title>Arachidicoccus sp. nov., a bacterium isolated from soil.</title>
        <authorList>
            <person name="Weon H.-Y."/>
            <person name="Kwon S.-W."/>
            <person name="Lee S.A."/>
        </authorList>
    </citation>
    <scope>NUCLEOTIDE SEQUENCE [LARGE SCALE GENOMIC DNA]</scope>
    <source>
        <strain evidence="3 4">KIS59-12</strain>
    </source>
</reference>
<keyword evidence="4" id="KW-1185">Reference proteome</keyword>
<gene>
    <name evidence="3" type="ORF">D6B99_15150</name>
</gene>
<dbReference type="GO" id="GO:0009313">
    <property type="term" value="P:oligosaccharide catabolic process"/>
    <property type="evidence" value="ECO:0007669"/>
    <property type="project" value="TreeGrafter"/>
</dbReference>
<dbReference type="InterPro" id="IPR017853">
    <property type="entry name" value="GH"/>
</dbReference>
<dbReference type="GO" id="GO:0004556">
    <property type="term" value="F:alpha-amylase activity"/>
    <property type="evidence" value="ECO:0007669"/>
    <property type="project" value="TreeGrafter"/>
</dbReference>
<dbReference type="SUPFAM" id="SSF51011">
    <property type="entry name" value="Glycosyl hydrolase domain"/>
    <property type="match status" value="1"/>
</dbReference>
<dbReference type="SUPFAM" id="SSF51445">
    <property type="entry name" value="(Trans)glycosidases"/>
    <property type="match status" value="1"/>
</dbReference>
<evidence type="ECO:0000313" key="4">
    <source>
        <dbReference type="Proteomes" id="UP000266118"/>
    </source>
</evidence>
<feature type="domain" description="Glycosyl hydrolase family 13 catalytic" evidence="2">
    <location>
        <begin position="30"/>
        <end position="483"/>
    </location>
</feature>
<dbReference type="Pfam" id="PF00128">
    <property type="entry name" value="Alpha-amylase"/>
    <property type="match status" value="1"/>
</dbReference>
<dbReference type="CDD" id="cd11349">
    <property type="entry name" value="AmyAc_3"/>
    <property type="match status" value="1"/>
</dbReference>
<proteinExistence type="predicted"/>
<feature type="chain" id="PRO_5017423173" evidence="1">
    <location>
        <begin position="22"/>
        <end position="579"/>
    </location>
</feature>
<dbReference type="InterPro" id="IPR013780">
    <property type="entry name" value="Glyco_hydro_b"/>
</dbReference>